<accession>A0A3D9B6Z9</accession>
<dbReference type="SUPFAM" id="SSF52499">
    <property type="entry name" value="Isochorismatase-like hydrolases"/>
    <property type="match status" value="1"/>
</dbReference>
<evidence type="ECO:0000256" key="1">
    <source>
        <dbReference type="ARBA" id="ARBA00022801"/>
    </source>
</evidence>
<feature type="domain" description="Isochorismatase-like" evidence="2">
    <location>
        <begin position="9"/>
        <end position="182"/>
    </location>
</feature>
<dbReference type="Pfam" id="PF00857">
    <property type="entry name" value="Isochorismatase"/>
    <property type="match status" value="1"/>
</dbReference>
<organism evidence="3 4">
    <name type="scientific">Chryseobacterium pennipullorum</name>
    <dbReference type="NCBI Taxonomy" id="2258963"/>
    <lineage>
        <taxon>Bacteria</taxon>
        <taxon>Pseudomonadati</taxon>
        <taxon>Bacteroidota</taxon>
        <taxon>Flavobacteriia</taxon>
        <taxon>Flavobacteriales</taxon>
        <taxon>Weeksellaceae</taxon>
        <taxon>Chryseobacterium group</taxon>
        <taxon>Chryseobacterium</taxon>
    </lineage>
</organism>
<dbReference type="RefSeq" id="WP_115926502.1">
    <property type="nucleotide sequence ID" value="NZ_QNVV01000002.1"/>
</dbReference>
<dbReference type="CDD" id="cd01014">
    <property type="entry name" value="nicotinamidase_related"/>
    <property type="match status" value="1"/>
</dbReference>
<reference evidence="3 4" key="1">
    <citation type="submission" date="2018-06" db="EMBL/GenBank/DDBJ databases">
        <title>Novel Chryseobacterium species.</title>
        <authorList>
            <person name="Newman J."/>
            <person name="Hugo C."/>
            <person name="Oosthuizen L."/>
            <person name="Charimba G."/>
        </authorList>
    </citation>
    <scope>NUCLEOTIDE SEQUENCE [LARGE SCALE GENOMIC DNA]</scope>
    <source>
        <strain evidence="3 4">7_F195</strain>
    </source>
</reference>
<name>A0A3D9B6Z9_9FLAO</name>
<evidence type="ECO:0000313" key="4">
    <source>
        <dbReference type="Proteomes" id="UP000256257"/>
    </source>
</evidence>
<keyword evidence="1 3" id="KW-0378">Hydrolase</keyword>
<evidence type="ECO:0000313" key="3">
    <source>
        <dbReference type="EMBL" id="REC49451.1"/>
    </source>
</evidence>
<sequence length="188" mass="21194">MKLRDKNPALLLIDIQKGFLDEDYWGGHRNNKEAEAISGKILQRWRELDLPVFHIRHSSADLTSRLHESNPGFEFNEHVLPQNNECIFTKKVNSAFIGTDLKEKLDLQNIDTLVVLGITTNHCVSTTVRMAGNFGYETYVVSDATAAFDSVGIHGEKYQAELVHLMALANLNNEFATILDAEKLLKIL</sequence>
<proteinExistence type="predicted"/>
<gene>
    <name evidence="3" type="ORF">DRF67_02935</name>
</gene>
<dbReference type="AlphaFoldDB" id="A0A3D9B6Z9"/>
<dbReference type="OrthoDB" id="9791276at2"/>
<evidence type="ECO:0000259" key="2">
    <source>
        <dbReference type="Pfam" id="PF00857"/>
    </source>
</evidence>
<dbReference type="PANTHER" id="PTHR43540">
    <property type="entry name" value="PEROXYUREIDOACRYLATE/UREIDOACRYLATE AMIDOHYDROLASE-RELATED"/>
    <property type="match status" value="1"/>
</dbReference>
<dbReference type="InterPro" id="IPR000868">
    <property type="entry name" value="Isochorismatase-like_dom"/>
</dbReference>
<dbReference type="GO" id="GO:0016787">
    <property type="term" value="F:hydrolase activity"/>
    <property type="evidence" value="ECO:0007669"/>
    <property type="project" value="UniProtKB-KW"/>
</dbReference>
<dbReference type="Gene3D" id="3.40.50.850">
    <property type="entry name" value="Isochorismatase-like"/>
    <property type="match status" value="1"/>
</dbReference>
<dbReference type="InterPro" id="IPR036380">
    <property type="entry name" value="Isochorismatase-like_sf"/>
</dbReference>
<dbReference type="Proteomes" id="UP000256257">
    <property type="component" value="Unassembled WGS sequence"/>
</dbReference>
<dbReference type="EMBL" id="QNVV01000002">
    <property type="protein sequence ID" value="REC49451.1"/>
    <property type="molecule type" value="Genomic_DNA"/>
</dbReference>
<keyword evidence="4" id="KW-1185">Reference proteome</keyword>
<protein>
    <submittedName>
        <fullName evidence="3">Cysteine hydrolase</fullName>
    </submittedName>
</protein>
<dbReference type="InterPro" id="IPR050272">
    <property type="entry name" value="Isochorismatase-like_hydrls"/>
</dbReference>
<dbReference type="PANTHER" id="PTHR43540:SF1">
    <property type="entry name" value="ISOCHORISMATASE HYDROLASE"/>
    <property type="match status" value="1"/>
</dbReference>
<comment type="caution">
    <text evidence="3">The sequence shown here is derived from an EMBL/GenBank/DDBJ whole genome shotgun (WGS) entry which is preliminary data.</text>
</comment>